<protein>
    <submittedName>
        <fullName evidence="1">Uncharacterized protein</fullName>
    </submittedName>
</protein>
<proteinExistence type="predicted"/>
<dbReference type="EMBL" id="JARK01001559">
    <property type="protein sequence ID" value="EYB90142.1"/>
    <property type="molecule type" value="Genomic_DNA"/>
</dbReference>
<organism evidence="1 2">
    <name type="scientific">Ancylostoma ceylanicum</name>
    <dbReference type="NCBI Taxonomy" id="53326"/>
    <lineage>
        <taxon>Eukaryota</taxon>
        <taxon>Metazoa</taxon>
        <taxon>Ecdysozoa</taxon>
        <taxon>Nematoda</taxon>
        <taxon>Chromadorea</taxon>
        <taxon>Rhabditida</taxon>
        <taxon>Rhabditina</taxon>
        <taxon>Rhabditomorpha</taxon>
        <taxon>Strongyloidea</taxon>
        <taxon>Ancylostomatidae</taxon>
        <taxon>Ancylostomatinae</taxon>
        <taxon>Ancylostoma</taxon>
    </lineage>
</organism>
<comment type="caution">
    <text evidence="1">The sequence shown here is derived from an EMBL/GenBank/DDBJ whole genome shotgun (WGS) entry which is preliminary data.</text>
</comment>
<reference evidence="2" key="1">
    <citation type="journal article" date="2015" name="Nat. Genet.">
        <title>The genome and transcriptome of the zoonotic hookworm Ancylostoma ceylanicum identify infection-specific gene families.</title>
        <authorList>
            <person name="Schwarz E.M."/>
            <person name="Hu Y."/>
            <person name="Antoshechkin I."/>
            <person name="Miller M.M."/>
            <person name="Sternberg P.W."/>
            <person name="Aroian R.V."/>
        </authorList>
    </citation>
    <scope>NUCLEOTIDE SEQUENCE</scope>
    <source>
        <strain evidence="2">HY135</strain>
    </source>
</reference>
<sequence>MEYDPAPPFSRQKYDPLPFFSHTNCYLGSTVHGTCHPKKTARFNFFRTACKQKTFRLALLPPSPPPT</sequence>
<dbReference type="Proteomes" id="UP000024635">
    <property type="component" value="Unassembled WGS sequence"/>
</dbReference>
<keyword evidence="2" id="KW-1185">Reference proteome</keyword>
<name>A0A016SID0_9BILA</name>
<evidence type="ECO:0000313" key="1">
    <source>
        <dbReference type="EMBL" id="EYB90142.1"/>
    </source>
</evidence>
<dbReference type="AlphaFoldDB" id="A0A016SID0"/>
<evidence type="ECO:0000313" key="2">
    <source>
        <dbReference type="Proteomes" id="UP000024635"/>
    </source>
</evidence>
<gene>
    <name evidence="1" type="primary">Acey_s0223.g2674</name>
    <name evidence="1" type="ORF">Y032_0223g2674</name>
</gene>
<accession>A0A016SID0</accession>